<dbReference type="PANTHER" id="PTHR11920:SF335">
    <property type="entry name" value="GUANYLATE CYCLASE"/>
    <property type="match status" value="1"/>
</dbReference>
<dbReference type="GO" id="GO:0035556">
    <property type="term" value="P:intracellular signal transduction"/>
    <property type="evidence" value="ECO:0007669"/>
    <property type="project" value="InterPro"/>
</dbReference>
<name>A0A1T4SVX3_9HYPH</name>
<dbReference type="Gene3D" id="3.30.70.1230">
    <property type="entry name" value="Nucleotide cyclase"/>
    <property type="match status" value="1"/>
</dbReference>
<dbReference type="PROSITE" id="PS50885">
    <property type="entry name" value="HAMP"/>
    <property type="match status" value="1"/>
</dbReference>
<evidence type="ECO:0000313" key="12">
    <source>
        <dbReference type="Proteomes" id="UP000190092"/>
    </source>
</evidence>
<reference evidence="12" key="1">
    <citation type="submission" date="2017-02" db="EMBL/GenBank/DDBJ databases">
        <authorList>
            <person name="Varghese N."/>
            <person name="Submissions S."/>
        </authorList>
    </citation>
    <scope>NUCLEOTIDE SEQUENCE [LARGE SCALE GENOMIC DNA]</scope>
    <source>
        <strain evidence="12">ATCC 27094</strain>
    </source>
</reference>
<keyword evidence="2 8" id="KW-0812">Transmembrane</keyword>
<dbReference type="CDD" id="cd06225">
    <property type="entry name" value="HAMP"/>
    <property type="match status" value="1"/>
</dbReference>
<dbReference type="RefSeq" id="WP_085936944.1">
    <property type="nucleotide sequence ID" value="NZ_FUWJ01000010.1"/>
</dbReference>
<evidence type="ECO:0000256" key="7">
    <source>
        <dbReference type="RuleBase" id="RU000405"/>
    </source>
</evidence>
<evidence type="ECO:0000313" key="11">
    <source>
        <dbReference type="EMBL" id="SKA32296.1"/>
    </source>
</evidence>
<sequence length="709" mass="77833">MTAADPAVHRPVRWGLATKLFVILILLGAIAVLFTSILGYVRARQALEETIFNQLTAARETKAKQVEAYFRTVRHDLRLLASSKMVVEAMHRFQDGFEELDHKTPEPDLRAAVERWYEKNFVPEVGHLLGKEAKLADYMPMGWAATYLQYYYIVNNPQPMARRKLLDNPGDGSAYSAAHAIYHPLLRNAATTVGFFDFMLADPKSGRLVYGTAKEVDFATSLHLGPYRDTNAAAAVARCAALPDPSATCLEDFKPYLPSDGLPAAFMAAPVIDQGAVIGVLIAQLSIDEIDRVVTGDRRWRQEGFGATGEAYLVGPDYLIRSGNRLFYEDRDRYFEELRQSGAPPEEIEAIQRYGSPVLHQLVDTVATRAALAGIEGTGQIVGNLGKETLSSWGPVTIPGVKWALIAKIETAEAFAPIYRLQRELIAVGIIALLVVLLAGAWLARSLLEPLRELTAGVRRFAAGDHSAKVAVRTSDEIGQLCAAFNGMVDELSAKNAVIATKNRENEELLLNVLPAPIANRLRGGEQSIADGFAEVSVAFADLVGFTALSSEMPPQEVVTLLNGLFTRFDMAAQELGIEKIKTVGDAYMAVCGLPVPMEDHAERILRMAIRMVHITREHALENKVTMKVRVGVNTGPVVAGVIGRSKYIYDLWGDTVNLASRMESGGLPDTIQVTRPVYEKLKDKFSFEPRGMIEVKGKGSVEAWLLRL</sequence>
<protein>
    <submittedName>
        <fullName evidence="11">Adenylate cyclase, class 3</fullName>
    </submittedName>
</protein>
<dbReference type="Pfam" id="PF00211">
    <property type="entry name" value="Guanylate_cyc"/>
    <property type="match status" value="1"/>
</dbReference>
<evidence type="ECO:0000256" key="6">
    <source>
        <dbReference type="ARBA" id="ARBA00023239"/>
    </source>
</evidence>
<dbReference type="EMBL" id="FUWJ01000010">
    <property type="protein sequence ID" value="SKA32296.1"/>
    <property type="molecule type" value="Genomic_DNA"/>
</dbReference>
<keyword evidence="3" id="KW-0547">Nucleotide-binding</keyword>
<evidence type="ECO:0000256" key="4">
    <source>
        <dbReference type="ARBA" id="ARBA00022989"/>
    </source>
</evidence>
<dbReference type="PROSITE" id="PS50125">
    <property type="entry name" value="GUANYLATE_CYCLASE_2"/>
    <property type="match status" value="1"/>
</dbReference>
<comment type="similarity">
    <text evidence="7">Belongs to the adenylyl cyclase class-4/guanylyl cyclase family.</text>
</comment>
<gene>
    <name evidence="11" type="ORF">SAMN02745126_05210</name>
</gene>
<dbReference type="PANTHER" id="PTHR11920">
    <property type="entry name" value="GUANYLYL CYCLASE"/>
    <property type="match status" value="1"/>
</dbReference>
<evidence type="ECO:0000256" key="3">
    <source>
        <dbReference type="ARBA" id="ARBA00022741"/>
    </source>
</evidence>
<dbReference type="AlphaFoldDB" id="A0A1T4SVX3"/>
<dbReference type="InterPro" id="IPR003660">
    <property type="entry name" value="HAMP_dom"/>
</dbReference>
<dbReference type="GO" id="GO:0016020">
    <property type="term" value="C:membrane"/>
    <property type="evidence" value="ECO:0007669"/>
    <property type="project" value="UniProtKB-SubCell"/>
</dbReference>
<evidence type="ECO:0000256" key="8">
    <source>
        <dbReference type="SAM" id="Phobius"/>
    </source>
</evidence>
<dbReference type="Gene3D" id="3.30.450.20">
    <property type="entry name" value="PAS domain"/>
    <property type="match status" value="1"/>
</dbReference>
<dbReference type="GO" id="GO:0009190">
    <property type="term" value="P:cyclic nucleotide biosynthetic process"/>
    <property type="evidence" value="ECO:0007669"/>
    <property type="project" value="InterPro"/>
</dbReference>
<dbReference type="PROSITE" id="PS00452">
    <property type="entry name" value="GUANYLATE_CYCLASE_1"/>
    <property type="match status" value="1"/>
</dbReference>
<dbReference type="CDD" id="cd07302">
    <property type="entry name" value="CHD"/>
    <property type="match status" value="1"/>
</dbReference>
<evidence type="ECO:0000259" key="9">
    <source>
        <dbReference type="PROSITE" id="PS50125"/>
    </source>
</evidence>
<evidence type="ECO:0000259" key="10">
    <source>
        <dbReference type="PROSITE" id="PS50885"/>
    </source>
</evidence>
<dbReference type="Proteomes" id="UP000190092">
    <property type="component" value="Unassembled WGS sequence"/>
</dbReference>
<proteinExistence type="inferred from homology"/>
<evidence type="ECO:0000256" key="1">
    <source>
        <dbReference type="ARBA" id="ARBA00004370"/>
    </source>
</evidence>
<dbReference type="InterPro" id="IPR050401">
    <property type="entry name" value="Cyclic_nucleotide_synthase"/>
</dbReference>
<accession>A0A1T4SVX3</accession>
<dbReference type="STRING" id="225324.SAMN02745126_05210"/>
<organism evidence="11 12">
    <name type="scientific">Enhydrobacter aerosaccus</name>
    <dbReference type="NCBI Taxonomy" id="225324"/>
    <lineage>
        <taxon>Bacteria</taxon>
        <taxon>Pseudomonadati</taxon>
        <taxon>Pseudomonadota</taxon>
        <taxon>Alphaproteobacteria</taxon>
        <taxon>Hyphomicrobiales</taxon>
        <taxon>Enhydrobacter</taxon>
    </lineage>
</organism>
<feature type="transmembrane region" description="Helical" evidence="8">
    <location>
        <begin position="20"/>
        <end position="41"/>
    </location>
</feature>
<comment type="subcellular location">
    <subcellularLocation>
        <location evidence="1">Membrane</location>
    </subcellularLocation>
</comment>
<dbReference type="SUPFAM" id="SSF55073">
    <property type="entry name" value="Nucleotide cyclase"/>
    <property type="match status" value="1"/>
</dbReference>
<dbReference type="SMART" id="SM00304">
    <property type="entry name" value="HAMP"/>
    <property type="match status" value="1"/>
</dbReference>
<keyword evidence="6 7" id="KW-0456">Lyase</keyword>
<dbReference type="SUPFAM" id="SSF158472">
    <property type="entry name" value="HAMP domain-like"/>
    <property type="match status" value="1"/>
</dbReference>
<dbReference type="InterPro" id="IPR001054">
    <property type="entry name" value="A/G_cyclase"/>
</dbReference>
<dbReference type="OrthoDB" id="315417at2"/>
<dbReference type="SMART" id="SM00044">
    <property type="entry name" value="CYCc"/>
    <property type="match status" value="1"/>
</dbReference>
<evidence type="ECO:0000256" key="2">
    <source>
        <dbReference type="ARBA" id="ARBA00022692"/>
    </source>
</evidence>
<dbReference type="Gene3D" id="1.10.8.500">
    <property type="entry name" value="HAMP domain in histidine kinase"/>
    <property type="match status" value="1"/>
</dbReference>
<dbReference type="InterPro" id="IPR018297">
    <property type="entry name" value="A/G_cyclase_CS"/>
</dbReference>
<keyword evidence="12" id="KW-1185">Reference proteome</keyword>
<feature type="domain" description="Guanylate cyclase" evidence="9">
    <location>
        <begin position="537"/>
        <end position="664"/>
    </location>
</feature>
<keyword evidence="5 8" id="KW-0472">Membrane</keyword>
<dbReference type="InterPro" id="IPR029787">
    <property type="entry name" value="Nucleotide_cyclase"/>
</dbReference>
<keyword evidence="4 8" id="KW-1133">Transmembrane helix</keyword>
<dbReference type="Pfam" id="PF00672">
    <property type="entry name" value="HAMP"/>
    <property type="match status" value="1"/>
</dbReference>
<evidence type="ECO:0000256" key="5">
    <source>
        <dbReference type="ARBA" id="ARBA00023136"/>
    </source>
</evidence>
<feature type="domain" description="HAMP" evidence="10">
    <location>
        <begin position="445"/>
        <end position="497"/>
    </location>
</feature>
<dbReference type="GO" id="GO:0000166">
    <property type="term" value="F:nucleotide binding"/>
    <property type="evidence" value="ECO:0007669"/>
    <property type="project" value="UniProtKB-KW"/>
</dbReference>
<dbReference type="GO" id="GO:0004016">
    <property type="term" value="F:adenylate cyclase activity"/>
    <property type="evidence" value="ECO:0007669"/>
    <property type="project" value="UniProtKB-ARBA"/>
</dbReference>
<feature type="transmembrane region" description="Helical" evidence="8">
    <location>
        <begin position="425"/>
        <end position="444"/>
    </location>
</feature>